<feature type="compositionally biased region" description="Polar residues" evidence="1">
    <location>
        <begin position="18"/>
        <end position="28"/>
    </location>
</feature>
<evidence type="ECO:0000256" key="1">
    <source>
        <dbReference type="SAM" id="MobiDB-lite"/>
    </source>
</evidence>
<feature type="compositionally biased region" description="Polar residues" evidence="1">
    <location>
        <begin position="527"/>
        <end position="552"/>
    </location>
</feature>
<dbReference type="AlphaFoldDB" id="A0A6A6NRS4"/>
<dbReference type="EMBL" id="MU001691">
    <property type="protein sequence ID" value="KAF2454500.1"/>
    <property type="molecule type" value="Genomic_DNA"/>
</dbReference>
<accession>A0A6A6NRS4</accession>
<feature type="region of interest" description="Disordered" evidence="1">
    <location>
        <begin position="490"/>
        <end position="552"/>
    </location>
</feature>
<feature type="compositionally biased region" description="Basic residues" evidence="1">
    <location>
        <begin position="509"/>
        <end position="524"/>
    </location>
</feature>
<keyword evidence="3" id="KW-1185">Reference proteome</keyword>
<name>A0A6A6NRS4_9PEZI</name>
<evidence type="ECO:0000313" key="3">
    <source>
        <dbReference type="Proteomes" id="UP000799766"/>
    </source>
</evidence>
<feature type="region of interest" description="Disordered" evidence="1">
    <location>
        <begin position="1"/>
        <end position="46"/>
    </location>
</feature>
<dbReference type="Proteomes" id="UP000799766">
    <property type="component" value="Unassembled WGS sequence"/>
</dbReference>
<reference evidence="2" key="1">
    <citation type="journal article" date="2020" name="Stud. Mycol.">
        <title>101 Dothideomycetes genomes: a test case for predicting lifestyles and emergence of pathogens.</title>
        <authorList>
            <person name="Haridas S."/>
            <person name="Albert R."/>
            <person name="Binder M."/>
            <person name="Bloem J."/>
            <person name="Labutti K."/>
            <person name="Salamov A."/>
            <person name="Andreopoulos B."/>
            <person name="Baker S."/>
            <person name="Barry K."/>
            <person name="Bills G."/>
            <person name="Bluhm B."/>
            <person name="Cannon C."/>
            <person name="Castanera R."/>
            <person name="Culley D."/>
            <person name="Daum C."/>
            <person name="Ezra D."/>
            <person name="Gonzalez J."/>
            <person name="Henrissat B."/>
            <person name="Kuo A."/>
            <person name="Liang C."/>
            <person name="Lipzen A."/>
            <person name="Lutzoni F."/>
            <person name="Magnuson J."/>
            <person name="Mondo S."/>
            <person name="Nolan M."/>
            <person name="Ohm R."/>
            <person name="Pangilinan J."/>
            <person name="Park H.-J."/>
            <person name="Ramirez L."/>
            <person name="Alfaro M."/>
            <person name="Sun H."/>
            <person name="Tritt A."/>
            <person name="Yoshinaga Y."/>
            <person name="Zwiers L.-H."/>
            <person name="Turgeon B."/>
            <person name="Goodwin S."/>
            <person name="Spatafora J."/>
            <person name="Crous P."/>
            <person name="Grigoriev I."/>
        </authorList>
    </citation>
    <scope>NUCLEOTIDE SEQUENCE</scope>
    <source>
        <strain evidence="2">ATCC 16933</strain>
    </source>
</reference>
<gene>
    <name evidence="2" type="ORF">BDY21DRAFT_353104</name>
</gene>
<proteinExistence type="predicted"/>
<protein>
    <submittedName>
        <fullName evidence="2">Uncharacterized protein</fullName>
    </submittedName>
</protein>
<feature type="region of interest" description="Disordered" evidence="1">
    <location>
        <begin position="120"/>
        <end position="171"/>
    </location>
</feature>
<sequence>MLELQPSSSRKRPRSELPQLSQTSQPISKKQRLSHGESPPPPAFWDNLSKVWLTKRALRELDRRNIEAAPSRPPCSPHRPARRPKRNCQTAQYPGDYLSCCEPRILKDIKLFARHGGPDLSDLRNYPEPPHSPNHTMSSSQSSRQRDSATTSSTRPTTNTTRTKSTGVYDRDFQQHLIDNAVYPHEYEYPDGSVPAEPNNWEDLKQTLAQPRPSLSPSRFSDREFRNLKRADAHAAKEKQVSESVIPIIEGEIGDAKCRSGGIPFTNLDPLTDSTLKPGNPDIYYGARPEQLSRKVRDERGGYIIPSTQKELPIAPNCFLAVKGPDGSLAVARRQACYDGALGARGVHSLQSYQQDEPFYDNNAYTISSIYHGGRLQMYTSHVAPPRSSGGRPEYHMTQLRSFDITDTPETCREGLRAYRNGRDWCKDKLGEAIRQANKRANLEAEAPTGDAGASPALGFTTTVSHTEVNTMSHETGTSLNESSNVLGAFEESSSSIEDPTDYTLPAKRSGKRSSHQQSQRKRHNAGESSGTRHSHESTGTSISEGPSTSNTTVEQIVRWSWTSGHFQCHKGQDLVKKQNDTPADVWIYCDEGWPGQEGKKWRLWISAAREILYS</sequence>
<feature type="compositionally biased region" description="Low complexity" evidence="1">
    <location>
        <begin position="138"/>
        <end position="166"/>
    </location>
</feature>
<feature type="region of interest" description="Disordered" evidence="1">
    <location>
        <begin position="63"/>
        <end position="93"/>
    </location>
</feature>
<organism evidence="2 3">
    <name type="scientific">Lineolata rhizophorae</name>
    <dbReference type="NCBI Taxonomy" id="578093"/>
    <lineage>
        <taxon>Eukaryota</taxon>
        <taxon>Fungi</taxon>
        <taxon>Dikarya</taxon>
        <taxon>Ascomycota</taxon>
        <taxon>Pezizomycotina</taxon>
        <taxon>Dothideomycetes</taxon>
        <taxon>Dothideomycetes incertae sedis</taxon>
        <taxon>Lineolatales</taxon>
        <taxon>Lineolataceae</taxon>
        <taxon>Lineolata</taxon>
    </lineage>
</organism>
<evidence type="ECO:0000313" key="2">
    <source>
        <dbReference type="EMBL" id="KAF2454500.1"/>
    </source>
</evidence>
<dbReference type="OrthoDB" id="5336565at2759"/>